<dbReference type="HAMAP" id="MF_00182">
    <property type="entry name" value="Formyl_trans"/>
    <property type="match status" value="1"/>
</dbReference>
<dbReference type="NCBIfam" id="TIGR00460">
    <property type="entry name" value="fmt"/>
    <property type="match status" value="1"/>
</dbReference>
<evidence type="ECO:0000256" key="2">
    <source>
        <dbReference type="ARBA" id="ARBA00012261"/>
    </source>
</evidence>
<dbReference type="Gene3D" id="3.40.50.12230">
    <property type="match status" value="1"/>
</dbReference>
<feature type="domain" description="Formyl transferase C-terminal" evidence="6">
    <location>
        <begin position="198"/>
        <end position="292"/>
    </location>
</feature>
<gene>
    <name evidence="7" type="ORF">UFOPK2928_00058</name>
</gene>
<feature type="domain" description="Formyl transferase N-terminal" evidence="5">
    <location>
        <begin position="1"/>
        <end position="168"/>
    </location>
</feature>
<dbReference type="InterPro" id="IPR005794">
    <property type="entry name" value="Fmt"/>
</dbReference>
<dbReference type="AlphaFoldDB" id="A0A6J6VEJ0"/>
<dbReference type="InterPro" id="IPR005793">
    <property type="entry name" value="Formyl_trans_C"/>
</dbReference>
<dbReference type="GO" id="GO:0005829">
    <property type="term" value="C:cytosol"/>
    <property type="evidence" value="ECO:0007669"/>
    <property type="project" value="TreeGrafter"/>
</dbReference>
<dbReference type="EC" id="2.1.2.9" evidence="2"/>
<dbReference type="PANTHER" id="PTHR11138">
    <property type="entry name" value="METHIONYL-TRNA FORMYLTRANSFERASE"/>
    <property type="match status" value="1"/>
</dbReference>
<dbReference type="InterPro" id="IPR011034">
    <property type="entry name" value="Formyl_transferase-like_C_sf"/>
</dbReference>
<evidence type="ECO:0000259" key="6">
    <source>
        <dbReference type="Pfam" id="PF02911"/>
    </source>
</evidence>
<sequence>MRIAVAATPAVAIPTLNALLQSEHELIYVMTRPDAPAGRGQTMQSSPVAQWGESNGVKVLKPDSTTSLGEVVMDLDLVITIGYGTLIPLSVLQIPRYGFINLHFSLLPRWRGAAPVQRAIEAGDGVTGVTVFALDAGMDTGPVYACEQIALDPDATSAQLFEVLAELGIAPVLETLELIASGQSPVAQSNEGATRAYKLSKEEGKISWSSSANEIKRKINAFNPSPGAWSSFRGQVIKINRVISSSEKVPAGALLLANKSIYIGTSTQALELIEVTPAGKAAMPATSWANGARITSDDVML</sequence>
<dbReference type="Pfam" id="PF02911">
    <property type="entry name" value="Formyl_trans_C"/>
    <property type="match status" value="1"/>
</dbReference>
<dbReference type="CDD" id="cd08646">
    <property type="entry name" value="FMT_core_Met-tRNA-FMT_N"/>
    <property type="match status" value="1"/>
</dbReference>
<keyword evidence="4" id="KW-0648">Protein biosynthesis</keyword>
<evidence type="ECO:0000256" key="4">
    <source>
        <dbReference type="ARBA" id="ARBA00022917"/>
    </source>
</evidence>
<evidence type="ECO:0000259" key="5">
    <source>
        <dbReference type="Pfam" id="PF00551"/>
    </source>
</evidence>
<protein>
    <recommendedName>
        <fullName evidence="2">methionyl-tRNA formyltransferase</fullName>
        <ecNumber evidence="2">2.1.2.9</ecNumber>
    </recommendedName>
</protein>
<dbReference type="InterPro" id="IPR036477">
    <property type="entry name" value="Formyl_transf_N_sf"/>
</dbReference>
<name>A0A6J6VEJ0_9ZZZZ</name>
<reference evidence="7" key="1">
    <citation type="submission" date="2020-05" db="EMBL/GenBank/DDBJ databases">
        <authorList>
            <person name="Chiriac C."/>
            <person name="Salcher M."/>
            <person name="Ghai R."/>
            <person name="Kavagutti S V."/>
        </authorList>
    </citation>
    <scope>NUCLEOTIDE SEQUENCE</scope>
</reference>
<dbReference type="InterPro" id="IPR041711">
    <property type="entry name" value="Met-tRNA-FMT_N"/>
</dbReference>
<comment type="similarity">
    <text evidence="1">Belongs to the Fmt family.</text>
</comment>
<accession>A0A6J6VEJ0</accession>
<evidence type="ECO:0000256" key="1">
    <source>
        <dbReference type="ARBA" id="ARBA00010699"/>
    </source>
</evidence>
<evidence type="ECO:0000256" key="3">
    <source>
        <dbReference type="ARBA" id="ARBA00022679"/>
    </source>
</evidence>
<dbReference type="InterPro" id="IPR002376">
    <property type="entry name" value="Formyl_transf_N"/>
</dbReference>
<dbReference type="PANTHER" id="PTHR11138:SF5">
    <property type="entry name" value="METHIONYL-TRNA FORMYLTRANSFERASE, MITOCHONDRIAL"/>
    <property type="match status" value="1"/>
</dbReference>
<evidence type="ECO:0000313" key="7">
    <source>
        <dbReference type="EMBL" id="CAB4769225.1"/>
    </source>
</evidence>
<dbReference type="Pfam" id="PF00551">
    <property type="entry name" value="Formyl_trans_N"/>
    <property type="match status" value="1"/>
</dbReference>
<dbReference type="EMBL" id="CAEZZY010000003">
    <property type="protein sequence ID" value="CAB4769225.1"/>
    <property type="molecule type" value="Genomic_DNA"/>
</dbReference>
<dbReference type="InterPro" id="IPR044135">
    <property type="entry name" value="Met-tRNA-FMT_C"/>
</dbReference>
<dbReference type="GO" id="GO:0004479">
    <property type="term" value="F:methionyl-tRNA formyltransferase activity"/>
    <property type="evidence" value="ECO:0007669"/>
    <property type="project" value="UniProtKB-EC"/>
</dbReference>
<dbReference type="CDD" id="cd08704">
    <property type="entry name" value="Met_tRNA_FMT_C"/>
    <property type="match status" value="1"/>
</dbReference>
<dbReference type="SUPFAM" id="SSF50486">
    <property type="entry name" value="FMT C-terminal domain-like"/>
    <property type="match status" value="1"/>
</dbReference>
<organism evidence="7">
    <name type="scientific">freshwater metagenome</name>
    <dbReference type="NCBI Taxonomy" id="449393"/>
    <lineage>
        <taxon>unclassified sequences</taxon>
        <taxon>metagenomes</taxon>
        <taxon>ecological metagenomes</taxon>
    </lineage>
</organism>
<dbReference type="SUPFAM" id="SSF53328">
    <property type="entry name" value="Formyltransferase"/>
    <property type="match status" value="1"/>
</dbReference>
<keyword evidence="3" id="KW-0808">Transferase</keyword>
<proteinExistence type="inferred from homology"/>